<dbReference type="Gene3D" id="3.40.50.1580">
    <property type="entry name" value="Nucleoside phosphorylase domain"/>
    <property type="match status" value="1"/>
</dbReference>
<dbReference type="Proteomes" id="UP000282196">
    <property type="component" value="Unassembled WGS sequence"/>
</dbReference>
<reference evidence="2 3" key="1">
    <citation type="journal article" date="2019" name="ISME J.">
        <title>Genome analyses of uncultured TG2/ZB3 bacteria in 'Margulisbacteria' specifically attached to ectosymbiotic spirochetes of protists in the termite gut.</title>
        <authorList>
            <person name="Utami Y.D."/>
            <person name="Kuwahara H."/>
            <person name="Igai K."/>
            <person name="Murakami T."/>
            <person name="Sugaya K."/>
            <person name="Morikawa T."/>
            <person name="Nagura Y."/>
            <person name="Yuki M."/>
            <person name="Deevong P."/>
            <person name="Inoue T."/>
            <person name="Kihara K."/>
            <person name="Lo N."/>
            <person name="Yamada A."/>
            <person name="Ohkuma M."/>
            <person name="Hongoh Y."/>
        </authorList>
    </citation>
    <scope>NUCLEOTIDE SEQUENCE [LARGE SCALE GENOMIC DNA]</scope>
    <source>
        <strain evidence="2">RsDinE6-01</strain>
    </source>
</reference>
<name>A0A388TK11_9BACT</name>
<keyword evidence="3" id="KW-1185">Reference proteome</keyword>
<dbReference type="EMBL" id="BGZP01000001">
    <property type="protein sequence ID" value="GBR77406.1"/>
    <property type="molecule type" value="Genomic_DNA"/>
</dbReference>
<evidence type="ECO:0000259" key="1">
    <source>
        <dbReference type="Pfam" id="PF01048"/>
    </source>
</evidence>
<dbReference type="PANTHER" id="PTHR46832:SF1">
    <property type="entry name" value="5'-METHYLTHIOADENOSINE_S-ADENOSYLHOMOCYSTEINE NUCLEOSIDASE"/>
    <property type="match status" value="1"/>
</dbReference>
<evidence type="ECO:0000313" key="2">
    <source>
        <dbReference type="EMBL" id="GBR77406.1"/>
    </source>
</evidence>
<dbReference type="SUPFAM" id="SSF53167">
    <property type="entry name" value="Purine and uridine phosphorylases"/>
    <property type="match status" value="1"/>
</dbReference>
<dbReference type="InterPro" id="IPR035994">
    <property type="entry name" value="Nucleoside_phosphorylase_sf"/>
</dbReference>
<dbReference type="GO" id="GO:0008930">
    <property type="term" value="F:methylthioadenosine nucleosidase activity"/>
    <property type="evidence" value="ECO:0007669"/>
    <property type="project" value="TreeGrafter"/>
</dbReference>
<proteinExistence type="predicted"/>
<evidence type="ECO:0000313" key="3">
    <source>
        <dbReference type="Proteomes" id="UP000282196"/>
    </source>
</evidence>
<feature type="domain" description="Nucleoside phosphorylase" evidence="1">
    <location>
        <begin position="6"/>
        <end position="222"/>
    </location>
</feature>
<comment type="caution">
    <text evidence="2">The sequence shown here is derived from an EMBL/GenBank/DDBJ whole genome shotgun (WGS) entry which is preliminary data.</text>
</comment>
<protein>
    <submittedName>
        <fullName evidence="2">Nucleoside phosphorylase</fullName>
    </submittedName>
</protein>
<dbReference type="AlphaFoldDB" id="A0A388TK11"/>
<dbReference type="Pfam" id="PF01048">
    <property type="entry name" value="PNP_UDP_1"/>
    <property type="match status" value="1"/>
</dbReference>
<dbReference type="GO" id="GO:0009116">
    <property type="term" value="P:nucleoside metabolic process"/>
    <property type="evidence" value="ECO:0007669"/>
    <property type="project" value="InterPro"/>
</dbReference>
<dbReference type="InterPro" id="IPR000845">
    <property type="entry name" value="Nucleoside_phosphorylase_d"/>
</dbReference>
<dbReference type="GO" id="GO:0008782">
    <property type="term" value="F:adenosylhomocysteine nucleosidase activity"/>
    <property type="evidence" value="ECO:0007669"/>
    <property type="project" value="TreeGrafter"/>
</dbReference>
<dbReference type="GO" id="GO:0019284">
    <property type="term" value="P:L-methionine salvage from S-adenosylmethionine"/>
    <property type="evidence" value="ECO:0007669"/>
    <property type="project" value="TreeGrafter"/>
</dbReference>
<dbReference type="PANTHER" id="PTHR46832">
    <property type="entry name" value="5'-METHYLTHIOADENOSINE/S-ADENOSYLHOMOCYSTEINE NUCLEOSIDASE"/>
    <property type="match status" value="1"/>
</dbReference>
<sequence length="224" mass="24261">MRSSSLGVIIAVKDEAAAVLADAAYQWQKLSAQIYFSKPRNIYLNVCGIGKANAAFALGQIFDKAAEFIMFGTSGGLGQEKIGSLYLCSEFVEHDMSATTLGVEPGVTPFSGMSSAVIACPLQDTLDQITKICQTENLELHTGRTLSGDQFIHSKELADSKSALFGGQLCDMESAAVAKVCQHYQKPFCAVRYITDNADHNAPASWQENVKTSADYFNRILLKL</sequence>
<organism evidence="2 3">
    <name type="scientific">Candidatus Termititenax dinenymphae</name>
    <dbReference type="NCBI Taxonomy" id="2218523"/>
    <lineage>
        <taxon>Bacteria</taxon>
        <taxon>Bacillati</taxon>
        <taxon>Candidatus Margulisiibacteriota</taxon>
        <taxon>Candidatus Termititenacia</taxon>
        <taxon>Candidatus Termititenacales</taxon>
        <taxon>Candidatus Termititenacaceae</taxon>
        <taxon>Candidatus Termititenax</taxon>
    </lineage>
</organism>
<accession>A0A388TK11</accession>
<dbReference type="GO" id="GO:0005829">
    <property type="term" value="C:cytosol"/>
    <property type="evidence" value="ECO:0007669"/>
    <property type="project" value="TreeGrafter"/>
</dbReference>
<gene>
    <name evidence="2" type="primary">pfs</name>
    <name evidence="2" type="ORF">RDn1_065</name>
</gene>
<dbReference type="CDD" id="cd09008">
    <property type="entry name" value="MTAN"/>
    <property type="match status" value="1"/>
</dbReference>